<evidence type="ECO:0000313" key="1">
    <source>
        <dbReference type="EMBL" id="MBB6184694.1"/>
    </source>
</evidence>
<dbReference type="OrthoDB" id="1491713at2"/>
<dbReference type="AlphaFoldDB" id="A0A841KRX8"/>
<dbReference type="Proteomes" id="UP000560000">
    <property type="component" value="Unassembled WGS sequence"/>
</dbReference>
<accession>A0A841KRX8</accession>
<gene>
    <name evidence="1" type="ORF">HNQ86_002039</name>
</gene>
<sequence>MLSALLLSLAALSAGTPTGPIRAYTGIARTAPDADVLYREQHFLFDSADGPRELVLYRCPDGRPFARKWLDTRTPQTPDFALLDARSGYREGVRTQDGRREVYVHRVGAKDTPQAALTMSPNAVIDSGFDAFVRTHWDALAAGRTLKVEFLVPSRLKFMHFKVARRDDPAAARHDEMVLRLQLDSWIAFALPHIDVGYALDTRRLRWFRGLSNLRDLRGENLTVSLRYPSDLREDRAPAAALQAARDASLDGRCRLR</sequence>
<reference evidence="1 2" key="1">
    <citation type="submission" date="2020-08" db="EMBL/GenBank/DDBJ databases">
        <title>Genomic Encyclopedia of Type Strains, Phase IV (KMG-IV): sequencing the most valuable type-strain genomes for metagenomic binning, comparative biology and taxonomic classification.</title>
        <authorList>
            <person name="Goeker M."/>
        </authorList>
    </citation>
    <scope>NUCLEOTIDE SEQUENCE [LARGE SCALE GENOMIC DNA]</scope>
    <source>
        <strain evidence="1 2">DSM 107085</strain>
    </source>
</reference>
<dbReference type="RefSeq" id="WP_052394485.1">
    <property type="nucleotide sequence ID" value="NZ_JACHET010000001.1"/>
</dbReference>
<protein>
    <submittedName>
        <fullName evidence="1">Uncharacterized protein</fullName>
    </submittedName>
</protein>
<evidence type="ECO:0000313" key="2">
    <source>
        <dbReference type="Proteomes" id="UP000560000"/>
    </source>
</evidence>
<dbReference type="EMBL" id="JACHET010000001">
    <property type="protein sequence ID" value="MBB6184694.1"/>
    <property type="molecule type" value="Genomic_DNA"/>
</dbReference>
<comment type="caution">
    <text evidence="1">The sequence shown here is derived from an EMBL/GenBank/DDBJ whole genome shotgun (WGS) entry which is preliminary data.</text>
</comment>
<name>A0A841KRX8_9GAMM</name>
<proteinExistence type="predicted"/>
<organism evidence="1 2">
    <name type="scientific">Oleiagrimonas soli</name>
    <dbReference type="NCBI Taxonomy" id="1543381"/>
    <lineage>
        <taxon>Bacteria</taxon>
        <taxon>Pseudomonadati</taxon>
        <taxon>Pseudomonadota</taxon>
        <taxon>Gammaproteobacteria</taxon>
        <taxon>Lysobacterales</taxon>
        <taxon>Rhodanobacteraceae</taxon>
        <taxon>Oleiagrimonas</taxon>
    </lineage>
</organism>